<sequence>MHHTGSGGIYQQTIKTKPNQTKPNQLPSIGVHHKANFNIFLNKNKLKITQTIRHSHTLLPIHPMDQEKFSDRVLINGTVVRVTLTADGKLQWTEGFQRTLTLEKEVLGFAVDSNQIKIRAVIEKENGICCGGSSGGLVRKDFVFEPLSQESQRLWCQKLREYLDSLGRPKRLFIFMNPFGGKKTASKIFLDNVKPLLEDADIQFTLEETTRQLYAKDVAKRLDLSKYDGIVCVSGDGILVEVVNGLLEREDWSAAIKMPLGVIPAGFFPSYLILCIKFMAMNIFYILAMVTTIARGNWKFLLWTGTGNGMVKSLLDSVGEPCKASNATLAIIRGHKHSLDVATILQGETRFYSVLMLAWGLVADIDIESEKYRWMGSARIDFYALQRILRLRQYNGRVSFVPAPGFEDYGEPTSYNGESINEKDVSNPSQEQPIKARQYGYQGPAVSLENLGWRTINGPFVSVWLHNVPWGGEDTMAAPDAKFSDGYLDLILIRDCPKLDLLKLMTQLSNGGHIKSNYVQYLKVKAFILEPGTCTHDPTREGIIDSDGEVLARGKGTYLCDQKTLMAYDKLQITLDQGLATLFSPV</sequence>
<evidence type="ECO:0000313" key="1">
    <source>
        <dbReference type="EMBL" id="KAJ0082199.1"/>
    </source>
</evidence>
<reference evidence="2" key="1">
    <citation type="journal article" date="2023" name="G3 (Bethesda)">
        <title>Genome assembly and association tests identify interacting loci associated with vigor, precocity, and sex in interspecific pistachio rootstocks.</title>
        <authorList>
            <person name="Palmer W."/>
            <person name="Jacygrad E."/>
            <person name="Sagayaradj S."/>
            <person name="Cavanaugh K."/>
            <person name="Han R."/>
            <person name="Bertier L."/>
            <person name="Beede B."/>
            <person name="Kafkas S."/>
            <person name="Golino D."/>
            <person name="Preece J."/>
            <person name="Michelmore R."/>
        </authorList>
    </citation>
    <scope>NUCLEOTIDE SEQUENCE [LARGE SCALE GENOMIC DNA]</scope>
</reference>
<protein>
    <submittedName>
        <fullName evidence="1">Uncharacterized protein</fullName>
    </submittedName>
</protein>
<name>A0ACC1A7I4_9ROSI</name>
<keyword evidence="2" id="KW-1185">Reference proteome</keyword>
<organism evidence="1 2">
    <name type="scientific">Pistacia atlantica</name>
    <dbReference type="NCBI Taxonomy" id="434234"/>
    <lineage>
        <taxon>Eukaryota</taxon>
        <taxon>Viridiplantae</taxon>
        <taxon>Streptophyta</taxon>
        <taxon>Embryophyta</taxon>
        <taxon>Tracheophyta</taxon>
        <taxon>Spermatophyta</taxon>
        <taxon>Magnoliopsida</taxon>
        <taxon>eudicotyledons</taxon>
        <taxon>Gunneridae</taxon>
        <taxon>Pentapetalae</taxon>
        <taxon>rosids</taxon>
        <taxon>malvids</taxon>
        <taxon>Sapindales</taxon>
        <taxon>Anacardiaceae</taxon>
        <taxon>Pistacia</taxon>
    </lineage>
</organism>
<proteinExistence type="predicted"/>
<gene>
    <name evidence="1" type="ORF">Patl1_10870</name>
</gene>
<accession>A0ACC1A7I4</accession>
<dbReference type="Proteomes" id="UP001164250">
    <property type="component" value="Chromosome 12"/>
</dbReference>
<comment type="caution">
    <text evidence="1">The sequence shown here is derived from an EMBL/GenBank/DDBJ whole genome shotgun (WGS) entry which is preliminary data.</text>
</comment>
<evidence type="ECO:0000313" key="2">
    <source>
        <dbReference type="Proteomes" id="UP001164250"/>
    </source>
</evidence>
<dbReference type="EMBL" id="CM047908">
    <property type="protein sequence ID" value="KAJ0082199.1"/>
    <property type="molecule type" value="Genomic_DNA"/>
</dbReference>